<dbReference type="GO" id="GO:0035658">
    <property type="term" value="C:Mon1-Ccz1 complex"/>
    <property type="evidence" value="ECO:0007669"/>
    <property type="project" value="TreeGrafter"/>
</dbReference>
<comment type="function">
    <text evidence="1">Plays an important role in membrane trafficking through the secretory apparatus.</text>
</comment>
<feature type="domain" description="FUZ/MON1/HPS1 second Longin" evidence="3">
    <location>
        <begin position="177"/>
        <end position="271"/>
    </location>
</feature>
<dbReference type="InterPro" id="IPR043971">
    <property type="entry name" value="FUZ/MON1/HPS1_longin_2"/>
</dbReference>
<dbReference type="InterPro" id="IPR043972">
    <property type="entry name" value="FUZ/MON1/HPS1_longin_1"/>
</dbReference>
<protein>
    <recommendedName>
        <fullName evidence="1">Vacuolar fusion protein MON1 homolog</fullName>
    </recommendedName>
</protein>
<dbReference type="GO" id="GO:0006623">
    <property type="term" value="P:protein targeting to vacuole"/>
    <property type="evidence" value="ECO:0007669"/>
    <property type="project" value="UniProtKB-UniRule"/>
</dbReference>
<dbReference type="AlphaFoldDB" id="A0A915E7S4"/>
<dbReference type="WBParaSite" id="jg3245">
    <property type="protein sequence ID" value="jg3245"/>
    <property type="gene ID" value="jg3245"/>
</dbReference>
<dbReference type="InterPro" id="IPR004353">
    <property type="entry name" value="Mon1"/>
</dbReference>
<dbReference type="PRINTS" id="PR01546">
    <property type="entry name" value="YEAST73DUF"/>
</dbReference>
<keyword evidence="4" id="KW-1185">Reference proteome</keyword>
<comment type="similarity">
    <text evidence="1">Belongs to the MON1/SAND family.</text>
</comment>
<evidence type="ECO:0000313" key="4">
    <source>
        <dbReference type="Proteomes" id="UP000887574"/>
    </source>
</evidence>
<dbReference type="PANTHER" id="PTHR13027:SF7">
    <property type="entry name" value="VACUOLAR FUSION PROTEIN MON1 HOMOLOG"/>
    <property type="match status" value="1"/>
</dbReference>
<dbReference type="Pfam" id="PF19036">
    <property type="entry name" value="Fuz_longin_1"/>
    <property type="match status" value="1"/>
</dbReference>
<dbReference type="GO" id="GO:0032510">
    <property type="term" value="P:endosome to lysosome transport via multivesicular body sorting pathway"/>
    <property type="evidence" value="ECO:0007669"/>
    <property type="project" value="TreeGrafter"/>
</dbReference>
<reference evidence="5" key="1">
    <citation type="submission" date="2022-11" db="UniProtKB">
        <authorList>
            <consortium name="WormBaseParasite"/>
        </authorList>
    </citation>
    <scope>IDENTIFICATION</scope>
</reference>
<organism evidence="4 5">
    <name type="scientific">Ditylenchus dipsaci</name>
    <dbReference type="NCBI Taxonomy" id="166011"/>
    <lineage>
        <taxon>Eukaryota</taxon>
        <taxon>Metazoa</taxon>
        <taxon>Ecdysozoa</taxon>
        <taxon>Nematoda</taxon>
        <taxon>Chromadorea</taxon>
        <taxon>Rhabditida</taxon>
        <taxon>Tylenchina</taxon>
        <taxon>Tylenchomorpha</taxon>
        <taxon>Sphaerularioidea</taxon>
        <taxon>Anguinidae</taxon>
        <taxon>Anguininae</taxon>
        <taxon>Ditylenchus</taxon>
    </lineage>
</organism>
<evidence type="ECO:0000313" key="5">
    <source>
        <dbReference type="WBParaSite" id="jg3245"/>
    </source>
</evidence>
<dbReference type="Pfam" id="PF19037">
    <property type="entry name" value="Fuz_longin_2"/>
    <property type="match status" value="1"/>
</dbReference>
<sequence length="290" mass="32929">MDDALSYSENASSSSDLAVSNKNLFKDTQIWILSEFGKPIFSSCGRECELSSTFALIQALVMRYESWKDSLLSIQMTNLYIQFSYRSPLIVCIVSHQPSLYHDKIHIESFFEKMGENYDMRRWLKDIDQRVNACAKGFNEDPVVFLSGFRILPLHPPDRDYIVSTLGTIINQYSPNNVVFGMLVAHRQLVALVRMKKLNLTPSDFNTIVSMIECHESQLKEGGSWVPTCLPVFDSNSYLHAYISFLWDGAGPCLILLSVSPTVETFGELSTVRVKFEENILVTHLNNLCV</sequence>
<dbReference type="Proteomes" id="UP000887574">
    <property type="component" value="Unplaced"/>
</dbReference>
<feature type="domain" description="FUZ/MON1/HPS1 first Longin" evidence="2">
    <location>
        <begin position="30"/>
        <end position="97"/>
    </location>
</feature>
<accession>A0A915E7S4</accession>
<evidence type="ECO:0000259" key="3">
    <source>
        <dbReference type="Pfam" id="PF19037"/>
    </source>
</evidence>
<proteinExistence type="inferred from homology"/>
<dbReference type="PANTHER" id="PTHR13027">
    <property type="entry name" value="SAND PROTEIN-RELATED"/>
    <property type="match status" value="1"/>
</dbReference>
<evidence type="ECO:0000259" key="2">
    <source>
        <dbReference type="Pfam" id="PF19036"/>
    </source>
</evidence>
<evidence type="ECO:0000256" key="1">
    <source>
        <dbReference type="RuleBase" id="RU367048"/>
    </source>
</evidence>
<name>A0A915E7S4_9BILA</name>